<evidence type="ECO:0000313" key="4">
    <source>
        <dbReference type="Proteomes" id="UP000018144"/>
    </source>
</evidence>
<dbReference type="STRING" id="1076935.U4KTV7"/>
<dbReference type="Gene3D" id="3.40.50.1820">
    <property type="entry name" value="alpha/beta hydrolase"/>
    <property type="match status" value="1"/>
</dbReference>
<name>U4KTV7_PYROM</name>
<feature type="domain" description="Phospholipase/carboxylesterase/thioesterase" evidence="2">
    <location>
        <begin position="12"/>
        <end position="166"/>
    </location>
</feature>
<evidence type="ECO:0000313" key="3">
    <source>
        <dbReference type="EMBL" id="CCX04227.1"/>
    </source>
</evidence>
<dbReference type="SUPFAM" id="SSF53474">
    <property type="entry name" value="alpha/beta-Hydrolases"/>
    <property type="match status" value="1"/>
</dbReference>
<dbReference type="InterPro" id="IPR003140">
    <property type="entry name" value="PLipase/COase/thioEstase"/>
</dbReference>
<comment type="similarity">
    <text evidence="1">Belongs to the AB hydrolase superfamily. AB hydrolase 2 family.</text>
</comment>
<gene>
    <name evidence="3" type="ORF">PCON_01247</name>
</gene>
<dbReference type="EMBL" id="HF935194">
    <property type="protein sequence ID" value="CCX04227.1"/>
    <property type="molecule type" value="Genomic_DNA"/>
</dbReference>
<dbReference type="OMA" id="HGTDDAY"/>
<evidence type="ECO:0000256" key="1">
    <source>
        <dbReference type="ARBA" id="ARBA00006499"/>
    </source>
</evidence>
<dbReference type="InterPro" id="IPR029058">
    <property type="entry name" value="AB_hydrolase_fold"/>
</dbReference>
<dbReference type="Pfam" id="PF02230">
    <property type="entry name" value="Abhydrolase_2"/>
    <property type="match status" value="1"/>
</dbReference>
<dbReference type="OrthoDB" id="2418081at2759"/>
<evidence type="ECO:0000259" key="2">
    <source>
        <dbReference type="Pfam" id="PF02230"/>
    </source>
</evidence>
<dbReference type="PANTHER" id="PTHR10655:SF63">
    <property type="entry name" value="PHOSPHOLIPASE_CARBOXYLESTERASE_THIOESTERASE DOMAIN-CONTAINING PROTEIN"/>
    <property type="match status" value="1"/>
</dbReference>
<proteinExistence type="inferred from homology"/>
<dbReference type="eggNOG" id="KOG2112">
    <property type="taxonomic scope" value="Eukaryota"/>
</dbReference>
<accession>U4KTV7</accession>
<protein>
    <submittedName>
        <fullName evidence="3">Similar to Acyl-protein thioesterase 1 acc. no. P0CL95</fullName>
    </submittedName>
</protein>
<dbReference type="PANTHER" id="PTHR10655">
    <property type="entry name" value="LYSOPHOSPHOLIPASE-RELATED"/>
    <property type="match status" value="1"/>
</dbReference>
<dbReference type="GO" id="GO:0008474">
    <property type="term" value="F:palmitoyl-(protein) hydrolase activity"/>
    <property type="evidence" value="ECO:0007669"/>
    <property type="project" value="TreeGrafter"/>
</dbReference>
<dbReference type="GO" id="GO:0052689">
    <property type="term" value="F:carboxylic ester hydrolase activity"/>
    <property type="evidence" value="ECO:0007669"/>
    <property type="project" value="TreeGrafter"/>
</dbReference>
<reference evidence="3 4" key="1">
    <citation type="journal article" date="2013" name="PLoS Genet.">
        <title>The genome and development-dependent transcriptomes of Pyronema confluens: a window into fungal evolution.</title>
        <authorList>
            <person name="Traeger S."/>
            <person name="Altegoer F."/>
            <person name="Freitag M."/>
            <person name="Gabaldon T."/>
            <person name="Kempken F."/>
            <person name="Kumar A."/>
            <person name="Marcet-Houben M."/>
            <person name="Poggeler S."/>
            <person name="Stajich J.E."/>
            <person name="Nowrousian M."/>
        </authorList>
    </citation>
    <scope>NUCLEOTIDE SEQUENCE [LARGE SCALE GENOMIC DNA]</scope>
    <source>
        <strain evidence="4">CBS 100304</strain>
        <tissue evidence="3">Vegetative mycelium</tissue>
    </source>
</reference>
<keyword evidence="4" id="KW-1185">Reference proteome</keyword>
<dbReference type="AlphaFoldDB" id="U4KTV7"/>
<dbReference type="Proteomes" id="UP000018144">
    <property type="component" value="Unassembled WGS sequence"/>
</dbReference>
<dbReference type="GO" id="GO:0005737">
    <property type="term" value="C:cytoplasm"/>
    <property type="evidence" value="ECO:0007669"/>
    <property type="project" value="TreeGrafter"/>
</dbReference>
<organism evidence="3 4">
    <name type="scientific">Pyronema omphalodes (strain CBS 100304)</name>
    <name type="common">Pyronema confluens</name>
    <dbReference type="NCBI Taxonomy" id="1076935"/>
    <lineage>
        <taxon>Eukaryota</taxon>
        <taxon>Fungi</taxon>
        <taxon>Dikarya</taxon>
        <taxon>Ascomycota</taxon>
        <taxon>Pezizomycotina</taxon>
        <taxon>Pezizomycetes</taxon>
        <taxon>Pezizales</taxon>
        <taxon>Pyronemataceae</taxon>
        <taxon>Pyronema</taxon>
    </lineage>
</organism>
<dbReference type="InterPro" id="IPR050565">
    <property type="entry name" value="LYPA1-2/EST-like"/>
</dbReference>
<sequence length="269" mass="29711">MSSIYSLLSFDDPHIIEPTAAHTHTIIFLHGLGCNGPDFATKLLAAHTTCSLTLSESLPGYRWVFPSAKARKSVVFSQDQGWFEISSLQHTDYNQHLQLEGLKEAVTFINKLIKDEAEKVGGYKKVVLAGIDQGAATALPVLLCGGKRLGGFVGLNTWMPFEGKVETILGFWEGVKGANFARYIAAVMQNRLDQAYEDVKAVLGTPVFFGHGVDDKWVHIGSGEQAAAILKQMGMKTIWKEYEGGEEEGHWLKESEEYDDIVEFLESVL</sequence>